<evidence type="ECO:0000313" key="2">
    <source>
        <dbReference type="Proteomes" id="UP000178532"/>
    </source>
</evidence>
<reference evidence="1 2" key="1">
    <citation type="journal article" date="2016" name="Nat. Commun.">
        <title>Thousands of microbial genomes shed light on interconnected biogeochemical processes in an aquifer system.</title>
        <authorList>
            <person name="Anantharaman K."/>
            <person name="Brown C.T."/>
            <person name="Hug L.A."/>
            <person name="Sharon I."/>
            <person name="Castelle C.J."/>
            <person name="Probst A.J."/>
            <person name="Thomas B.C."/>
            <person name="Singh A."/>
            <person name="Wilkins M.J."/>
            <person name="Karaoz U."/>
            <person name="Brodie E.L."/>
            <person name="Williams K.H."/>
            <person name="Hubbard S.S."/>
            <person name="Banfield J.F."/>
        </authorList>
    </citation>
    <scope>NUCLEOTIDE SEQUENCE [LARGE SCALE GENOMIC DNA]</scope>
</reference>
<proteinExistence type="predicted"/>
<dbReference type="EMBL" id="MFLI01000019">
    <property type="protein sequence ID" value="OGG61593.1"/>
    <property type="molecule type" value="Genomic_DNA"/>
</dbReference>
<dbReference type="STRING" id="1798495.A3C19_01015"/>
<organism evidence="1 2">
    <name type="scientific">Candidatus Kaiserbacteria bacterium RIFCSPHIGHO2_02_FULL_54_22</name>
    <dbReference type="NCBI Taxonomy" id="1798495"/>
    <lineage>
        <taxon>Bacteria</taxon>
        <taxon>Candidatus Kaiseribacteriota</taxon>
    </lineage>
</organism>
<name>A0A1F6DJL1_9BACT</name>
<dbReference type="Proteomes" id="UP000178532">
    <property type="component" value="Unassembled WGS sequence"/>
</dbReference>
<comment type="caution">
    <text evidence="1">The sequence shown here is derived from an EMBL/GenBank/DDBJ whole genome shotgun (WGS) entry which is preliminary data.</text>
</comment>
<sequence length="62" mass="7081">MYSSDYAVLVVNLFSRTEEYSIESMFTFLDPVVVGESLFIVQLILEKLEWQGILPVLQPVAI</sequence>
<accession>A0A1F6DJL1</accession>
<evidence type="ECO:0000313" key="1">
    <source>
        <dbReference type="EMBL" id="OGG61593.1"/>
    </source>
</evidence>
<dbReference type="AlphaFoldDB" id="A0A1F6DJL1"/>
<protein>
    <submittedName>
        <fullName evidence="1">Uncharacterized protein</fullName>
    </submittedName>
</protein>
<gene>
    <name evidence="1" type="ORF">A3C19_01015</name>
</gene>